<feature type="coiled-coil region" evidence="1">
    <location>
        <begin position="454"/>
        <end position="545"/>
    </location>
</feature>
<feature type="compositionally biased region" description="Basic and acidic residues" evidence="2">
    <location>
        <begin position="81"/>
        <end position="107"/>
    </location>
</feature>
<reference evidence="3 4" key="1">
    <citation type="submission" date="2009-11" db="EMBL/GenBank/DDBJ databases">
        <title>Annotation of Allomyces macrogynus ATCC 38327.</title>
        <authorList>
            <consortium name="The Broad Institute Genome Sequencing Platform"/>
            <person name="Russ C."/>
            <person name="Cuomo C."/>
            <person name="Burger G."/>
            <person name="Gray M.W."/>
            <person name="Holland P.W.H."/>
            <person name="King N."/>
            <person name="Lang F.B.F."/>
            <person name="Roger A.J."/>
            <person name="Ruiz-Trillo I."/>
            <person name="Young S.K."/>
            <person name="Zeng Q."/>
            <person name="Gargeya S."/>
            <person name="Fitzgerald M."/>
            <person name="Haas B."/>
            <person name="Abouelleil A."/>
            <person name="Alvarado L."/>
            <person name="Arachchi H.M."/>
            <person name="Berlin A."/>
            <person name="Chapman S.B."/>
            <person name="Gearin G."/>
            <person name="Goldberg J."/>
            <person name="Griggs A."/>
            <person name="Gujja S."/>
            <person name="Hansen M."/>
            <person name="Heiman D."/>
            <person name="Howarth C."/>
            <person name="Larimer J."/>
            <person name="Lui A."/>
            <person name="MacDonald P.J.P."/>
            <person name="McCowen C."/>
            <person name="Montmayeur A."/>
            <person name="Murphy C."/>
            <person name="Neiman D."/>
            <person name="Pearson M."/>
            <person name="Priest M."/>
            <person name="Roberts A."/>
            <person name="Saif S."/>
            <person name="Shea T."/>
            <person name="Sisk P."/>
            <person name="Stolte C."/>
            <person name="Sykes S."/>
            <person name="Wortman J."/>
            <person name="Nusbaum C."/>
            <person name="Birren B."/>
        </authorList>
    </citation>
    <scope>NUCLEOTIDE SEQUENCE [LARGE SCALE GENOMIC DNA]</scope>
    <source>
        <strain evidence="3 4">ATCC 38327</strain>
    </source>
</reference>
<proteinExistence type="predicted"/>
<evidence type="ECO:0000313" key="4">
    <source>
        <dbReference type="Proteomes" id="UP000054350"/>
    </source>
</evidence>
<feature type="non-terminal residue" evidence="3">
    <location>
        <position position="1"/>
    </location>
</feature>
<dbReference type="AlphaFoldDB" id="A0A0L0SCR9"/>
<gene>
    <name evidence="3" type="ORF">AMAG_05632</name>
</gene>
<feature type="compositionally biased region" description="Low complexity" evidence="2">
    <location>
        <begin position="108"/>
        <end position="121"/>
    </location>
</feature>
<name>A0A0L0SCR9_ALLM3</name>
<evidence type="ECO:0000256" key="2">
    <source>
        <dbReference type="SAM" id="MobiDB-lite"/>
    </source>
</evidence>
<sequence length="959" mass="103114">MSLSPPPSRAGRGTGAATAIGHPNGVATLALCPAATVLPASPVSTRASSPFSTASFGRTDCASTDASSRLHCGSETPDLPVGHREAAGPIHPVDDRTDHDDHDHNDTDSTASDDASRASSRLPTPAHSPTITSPFSHSPPLSITDATDPALAALVGDRAMLITKAARLETQVARLTADLAAVRTADEQYWQRDGRRIRQDLAAAEAMVNWVRHESDRAKSKLRHELADAHAEIDRLVTDRGTVADRLDALEAELQDCASERDAAVAECMRLAAECRVLRTDRRRILIERDRWSHQQAQSQVLVADLEAARGEVAQLVAENKALVMTQYNLQVEKEHIRADCDRARAELEAALQTLGVMRDRASGMFRPATDETVVETCECTGEPAAEDDGSDGADDYVDESSSDASDRYDDTASSVTDSDASCRDCAQLTAERDALTLDKHKLKSLCGQVRSERDKAQHELTAALQTLKRVRERECAPLNRECVTLRQELQVVTLERNELRKKVISCQTQVTRMKGQVSKLGRDVTDAAARIAQLEANKVRAAQRWTEREVQWGAFLDHVDTCLTRHRRRAMALFRAVVLVARLGHERLESKAVDVEMARARVENERDGAALQLKAALLLLRQADDPDDEMLDDLQSCPELAAPATSLVTADDDDLRLPAPDHELARPDTRISVGTCDSGAPSPALSNTHSRRDSATDLLHAPIPTLSTSSRLAPPVPIRWRSSPAITTTCSTPTSHASCIDGGFAQMRSRAVDRSLLRSLHLPAAAASPGCRGTGGGAKKRHRGGRRRNVAARVLYVFAHGAAPARTESRVGFVPGDVDGCVVDGGSSARSYLVSEADLDKSYLASDAGGLVAPTPLLCDDDLELVSMASPTPAAAAAGWIDPTPSVASLLASDVFLDEDVADLLSQSATTAPPLLDADGEARYRRVVTRVTAERGRCFAGPDTGGGMWSRARAACRA</sequence>
<dbReference type="OrthoDB" id="5590415at2759"/>
<dbReference type="VEuPathDB" id="FungiDB:AMAG_05632"/>
<reference evidence="4" key="2">
    <citation type="submission" date="2009-11" db="EMBL/GenBank/DDBJ databases">
        <title>The Genome Sequence of Allomyces macrogynus strain ATCC 38327.</title>
        <authorList>
            <consortium name="The Broad Institute Genome Sequencing Platform"/>
            <person name="Russ C."/>
            <person name="Cuomo C."/>
            <person name="Shea T."/>
            <person name="Young S.K."/>
            <person name="Zeng Q."/>
            <person name="Koehrsen M."/>
            <person name="Haas B."/>
            <person name="Borodovsky M."/>
            <person name="Guigo R."/>
            <person name="Alvarado L."/>
            <person name="Berlin A."/>
            <person name="Borenstein D."/>
            <person name="Chen Z."/>
            <person name="Engels R."/>
            <person name="Freedman E."/>
            <person name="Gellesch M."/>
            <person name="Goldberg J."/>
            <person name="Griggs A."/>
            <person name="Gujja S."/>
            <person name="Heiman D."/>
            <person name="Hepburn T."/>
            <person name="Howarth C."/>
            <person name="Jen D."/>
            <person name="Larson L."/>
            <person name="Lewis B."/>
            <person name="Mehta T."/>
            <person name="Park D."/>
            <person name="Pearson M."/>
            <person name="Roberts A."/>
            <person name="Saif S."/>
            <person name="Shenoy N."/>
            <person name="Sisk P."/>
            <person name="Stolte C."/>
            <person name="Sykes S."/>
            <person name="Walk T."/>
            <person name="White J."/>
            <person name="Yandava C."/>
            <person name="Burger G."/>
            <person name="Gray M.W."/>
            <person name="Holland P.W.H."/>
            <person name="King N."/>
            <person name="Lang F.B.F."/>
            <person name="Roger A.J."/>
            <person name="Ruiz-Trillo I."/>
            <person name="Lander E."/>
            <person name="Nusbaum C."/>
        </authorList>
    </citation>
    <scope>NUCLEOTIDE SEQUENCE [LARGE SCALE GENOMIC DNA]</scope>
    <source>
        <strain evidence="4">ATCC 38327</strain>
    </source>
</reference>
<evidence type="ECO:0000313" key="3">
    <source>
        <dbReference type="EMBL" id="KNE60219.1"/>
    </source>
</evidence>
<evidence type="ECO:0000256" key="1">
    <source>
        <dbReference type="SAM" id="Coils"/>
    </source>
</evidence>
<feature type="region of interest" description="Disordered" evidence="2">
    <location>
        <begin position="42"/>
        <end position="142"/>
    </location>
</feature>
<dbReference type="PANTHER" id="PTHR43941:SF1">
    <property type="entry name" value="STRUCTURAL MAINTENANCE OF CHROMOSOMES PROTEIN 2"/>
    <property type="match status" value="1"/>
</dbReference>
<feature type="region of interest" description="Disordered" evidence="2">
    <location>
        <begin position="382"/>
        <end position="419"/>
    </location>
</feature>
<dbReference type="PANTHER" id="PTHR43941">
    <property type="entry name" value="STRUCTURAL MAINTENANCE OF CHROMOSOMES PROTEIN 2"/>
    <property type="match status" value="1"/>
</dbReference>
<dbReference type="EMBL" id="GG745335">
    <property type="protein sequence ID" value="KNE60219.1"/>
    <property type="molecule type" value="Genomic_DNA"/>
</dbReference>
<dbReference type="Proteomes" id="UP000054350">
    <property type="component" value="Unassembled WGS sequence"/>
</dbReference>
<feature type="compositionally biased region" description="Polar residues" evidence="2">
    <location>
        <begin position="127"/>
        <end position="142"/>
    </location>
</feature>
<keyword evidence="1" id="KW-0175">Coiled coil</keyword>
<feature type="region of interest" description="Disordered" evidence="2">
    <location>
        <begin position="672"/>
        <end position="691"/>
    </location>
</feature>
<accession>A0A0L0SCR9</accession>
<organism evidence="3 4">
    <name type="scientific">Allomyces macrogynus (strain ATCC 38327)</name>
    <name type="common">Allomyces javanicus var. macrogynus</name>
    <dbReference type="NCBI Taxonomy" id="578462"/>
    <lineage>
        <taxon>Eukaryota</taxon>
        <taxon>Fungi</taxon>
        <taxon>Fungi incertae sedis</taxon>
        <taxon>Blastocladiomycota</taxon>
        <taxon>Blastocladiomycetes</taxon>
        <taxon>Blastocladiales</taxon>
        <taxon>Blastocladiaceae</taxon>
        <taxon>Allomyces</taxon>
    </lineage>
</organism>
<feature type="compositionally biased region" description="Polar residues" evidence="2">
    <location>
        <begin position="42"/>
        <end position="67"/>
    </location>
</feature>
<keyword evidence="4" id="KW-1185">Reference proteome</keyword>
<feature type="compositionally biased region" description="Acidic residues" evidence="2">
    <location>
        <begin position="385"/>
        <end position="402"/>
    </location>
</feature>
<feature type="coiled-coil region" evidence="1">
    <location>
        <begin position="219"/>
        <end position="267"/>
    </location>
</feature>
<protein>
    <submittedName>
        <fullName evidence="3">Uncharacterized protein</fullName>
    </submittedName>
</protein>